<comment type="similarity">
    <text evidence="1 3">Belongs to the DapA family.</text>
</comment>
<sequence>MTQLSGLLPILATPFRPDGSLDTEGLRRLVRFQLACGVDGLAVFGMASEGFALTTAERAEILAVVTEETAGAVPVIAGVNGTSAEIAIEQARAAEAGGADTLMVLPPYLVKPGPRQVVDFYARVAAATGLDVMVQDAPGATGVAIAPDVIAELATLPGVTSVKVEAPPTAVKTAAVRAALEAHGAQAVLLGGQNAFFLLEEYAAGAVGTMPACEFSDVLAGVLRLWEEGRHAQARRAYDPLLPLIRFGMQPGLAWAVHKEVLVARGVIESATVRSPAVPLGADSARVLADLLADLALPGYDEVLAGAAATVGDGR</sequence>
<dbReference type="GO" id="GO:0005829">
    <property type="term" value="C:cytosol"/>
    <property type="evidence" value="ECO:0007669"/>
    <property type="project" value="TreeGrafter"/>
</dbReference>
<dbReference type="Pfam" id="PF00701">
    <property type="entry name" value="DHDPS"/>
    <property type="match status" value="1"/>
</dbReference>
<organism evidence="5 6">
    <name type="scientific">Marinactinospora thermotolerans DSM 45154</name>
    <dbReference type="NCBI Taxonomy" id="1122192"/>
    <lineage>
        <taxon>Bacteria</taxon>
        <taxon>Bacillati</taxon>
        <taxon>Actinomycetota</taxon>
        <taxon>Actinomycetes</taxon>
        <taxon>Streptosporangiales</taxon>
        <taxon>Nocardiopsidaceae</taxon>
        <taxon>Marinactinospora</taxon>
    </lineage>
</organism>
<gene>
    <name evidence="5" type="ORF">SAMN02745673_00136</name>
</gene>
<name>A0A1T4K2S0_9ACTN</name>
<dbReference type="SMART" id="SM01130">
    <property type="entry name" value="DHDPS"/>
    <property type="match status" value="1"/>
</dbReference>
<evidence type="ECO:0000256" key="1">
    <source>
        <dbReference type="ARBA" id="ARBA00007592"/>
    </source>
</evidence>
<evidence type="ECO:0000256" key="4">
    <source>
        <dbReference type="PIRSR" id="PIRSR001365-2"/>
    </source>
</evidence>
<dbReference type="Gene3D" id="3.20.20.70">
    <property type="entry name" value="Aldolase class I"/>
    <property type="match status" value="1"/>
</dbReference>
<reference evidence="5 6" key="1">
    <citation type="submission" date="2017-02" db="EMBL/GenBank/DDBJ databases">
        <authorList>
            <person name="Peterson S.W."/>
        </authorList>
    </citation>
    <scope>NUCLEOTIDE SEQUENCE [LARGE SCALE GENOMIC DNA]</scope>
    <source>
        <strain evidence="5 6">DSM 45154</strain>
    </source>
</reference>
<keyword evidence="6" id="KW-1185">Reference proteome</keyword>
<dbReference type="PRINTS" id="PR00146">
    <property type="entry name" value="DHPICSNTHASE"/>
</dbReference>
<dbReference type="SUPFAM" id="SSF51569">
    <property type="entry name" value="Aldolase"/>
    <property type="match status" value="1"/>
</dbReference>
<proteinExistence type="inferred from homology"/>
<dbReference type="InterPro" id="IPR013785">
    <property type="entry name" value="Aldolase_TIM"/>
</dbReference>
<evidence type="ECO:0000256" key="3">
    <source>
        <dbReference type="PIRNR" id="PIRNR001365"/>
    </source>
</evidence>
<dbReference type="PANTHER" id="PTHR12128">
    <property type="entry name" value="DIHYDRODIPICOLINATE SYNTHASE"/>
    <property type="match status" value="1"/>
</dbReference>
<dbReference type="InterPro" id="IPR002220">
    <property type="entry name" value="DapA-like"/>
</dbReference>
<dbReference type="PIRSF" id="PIRSF001365">
    <property type="entry name" value="DHDPS"/>
    <property type="match status" value="1"/>
</dbReference>
<dbReference type="STRING" id="1122192.SAMN02745673_00136"/>
<dbReference type="CDD" id="cd00408">
    <property type="entry name" value="DHDPS-like"/>
    <property type="match status" value="1"/>
</dbReference>
<dbReference type="PANTHER" id="PTHR12128:SF66">
    <property type="entry name" value="4-HYDROXY-2-OXOGLUTARATE ALDOLASE, MITOCHONDRIAL"/>
    <property type="match status" value="1"/>
</dbReference>
<dbReference type="OrthoDB" id="9778880at2"/>
<evidence type="ECO:0000256" key="2">
    <source>
        <dbReference type="ARBA" id="ARBA00023239"/>
    </source>
</evidence>
<dbReference type="EMBL" id="FUWS01000001">
    <property type="protein sequence ID" value="SJZ36756.1"/>
    <property type="molecule type" value="Genomic_DNA"/>
</dbReference>
<keyword evidence="2 3" id="KW-0456">Lyase</keyword>
<dbReference type="RefSeq" id="WP_078759580.1">
    <property type="nucleotide sequence ID" value="NZ_FUWS01000001.1"/>
</dbReference>
<accession>A0A1T4K2S0</accession>
<dbReference type="Proteomes" id="UP000190637">
    <property type="component" value="Unassembled WGS sequence"/>
</dbReference>
<evidence type="ECO:0000313" key="5">
    <source>
        <dbReference type="EMBL" id="SJZ36756.1"/>
    </source>
</evidence>
<evidence type="ECO:0000313" key="6">
    <source>
        <dbReference type="Proteomes" id="UP000190637"/>
    </source>
</evidence>
<dbReference type="AlphaFoldDB" id="A0A1T4K2S0"/>
<protein>
    <submittedName>
        <fullName evidence="5">4-hydroxy-tetrahydrodipicolinate synthase</fullName>
    </submittedName>
</protein>
<feature type="binding site" evidence="4">
    <location>
        <position position="210"/>
    </location>
    <ligand>
        <name>pyruvate</name>
        <dbReference type="ChEBI" id="CHEBI:15361"/>
    </ligand>
</feature>
<dbReference type="GO" id="GO:0008840">
    <property type="term" value="F:4-hydroxy-tetrahydrodipicolinate synthase activity"/>
    <property type="evidence" value="ECO:0007669"/>
    <property type="project" value="TreeGrafter"/>
</dbReference>